<dbReference type="Proteomes" id="UP000502756">
    <property type="component" value="Chromosome"/>
</dbReference>
<name>A0A6M5Y8Q8_9BACT</name>
<evidence type="ECO:0000256" key="1">
    <source>
        <dbReference type="SAM" id="SignalP"/>
    </source>
</evidence>
<dbReference type="EMBL" id="CP053435">
    <property type="protein sequence ID" value="QJW89152.1"/>
    <property type="molecule type" value="Genomic_DNA"/>
</dbReference>
<feature type="signal peptide" evidence="1">
    <location>
        <begin position="1"/>
        <end position="31"/>
    </location>
</feature>
<dbReference type="AlphaFoldDB" id="A0A6M5Y8Q8"/>
<reference evidence="2 3" key="1">
    <citation type="submission" date="2020-05" db="EMBL/GenBank/DDBJ databases">
        <title>Genome sequencing of Spirosoma sp. TS118.</title>
        <authorList>
            <person name="Lee J.-H."/>
            <person name="Jeong S."/>
            <person name="Zhao L."/>
            <person name="Jung J.-H."/>
            <person name="Kim M.-K."/>
            <person name="Lim S."/>
        </authorList>
    </citation>
    <scope>NUCLEOTIDE SEQUENCE [LARGE SCALE GENOMIC DNA]</scope>
    <source>
        <strain evidence="2 3">TS118</strain>
    </source>
</reference>
<evidence type="ECO:0000313" key="3">
    <source>
        <dbReference type="Proteomes" id="UP000502756"/>
    </source>
</evidence>
<protein>
    <recommendedName>
        <fullName evidence="4">T9SS type A sorting domain-containing protein</fullName>
    </recommendedName>
</protein>
<dbReference type="KEGG" id="stae:HNV11_06975"/>
<proteinExistence type="predicted"/>
<evidence type="ECO:0000313" key="2">
    <source>
        <dbReference type="EMBL" id="QJW89152.1"/>
    </source>
</evidence>
<keyword evidence="1" id="KW-0732">Signal</keyword>
<dbReference type="Gene3D" id="2.60.40.3080">
    <property type="match status" value="1"/>
</dbReference>
<dbReference type="RefSeq" id="WP_171738990.1">
    <property type="nucleotide sequence ID" value="NZ_CP053435.1"/>
</dbReference>
<keyword evidence="3" id="KW-1185">Reference proteome</keyword>
<organism evidence="2 3">
    <name type="scientific">Spirosoma taeanense</name>
    <dbReference type="NCBI Taxonomy" id="2735870"/>
    <lineage>
        <taxon>Bacteria</taxon>
        <taxon>Pseudomonadati</taxon>
        <taxon>Bacteroidota</taxon>
        <taxon>Cytophagia</taxon>
        <taxon>Cytophagales</taxon>
        <taxon>Cytophagaceae</taxon>
        <taxon>Spirosoma</taxon>
    </lineage>
</organism>
<gene>
    <name evidence="2" type="ORF">HNV11_06975</name>
</gene>
<accession>A0A6M5Y8Q8</accession>
<sequence length="149" mass="16937">MHATYAFPKPRGFIGCLLFASISLASPSLSAQTFIGRDYLAEFPIDFQAFVFPAQKKSVINIRIENRSSRTVRIRLINEEQKAVYDEYASGPEFAGRFDVSALPYGTYTVELSTSSLQHRQEFQIMPRQTERVVLLTRPAEQKSLLARQ</sequence>
<evidence type="ECO:0008006" key="4">
    <source>
        <dbReference type="Google" id="ProtNLM"/>
    </source>
</evidence>
<feature type="chain" id="PRO_5027016590" description="T9SS type A sorting domain-containing protein" evidence="1">
    <location>
        <begin position="32"/>
        <end position="149"/>
    </location>
</feature>